<feature type="compositionally biased region" description="Low complexity" evidence="2">
    <location>
        <begin position="75"/>
        <end position="86"/>
    </location>
</feature>
<keyword evidence="4" id="KW-1185">Reference proteome</keyword>
<feature type="region of interest" description="Disordered" evidence="2">
    <location>
        <begin position="1"/>
        <end position="171"/>
    </location>
</feature>
<feature type="compositionally biased region" description="Polar residues" evidence="2">
    <location>
        <begin position="567"/>
        <end position="582"/>
    </location>
</feature>
<dbReference type="Proteomes" id="UP001172684">
    <property type="component" value="Unassembled WGS sequence"/>
</dbReference>
<dbReference type="PANTHER" id="PTHR43941:SF1">
    <property type="entry name" value="STRUCTURAL MAINTENANCE OF CHROMOSOMES PROTEIN 2"/>
    <property type="match status" value="1"/>
</dbReference>
<feature type="region of interest" description="Disordered" evidence="2">
    <location>
        <begin position="715"/>
        <end position="735"/>
    </location>
</feature>
<feature type="coiled-coil region" evidence="1">
    <location>
        <begin position="390"/>
        <end position="445"/>
    </location>
</feature>
<name>A0ABQ9NVP3_9PEZI</name>
<sequence>MPAWKRPPASELSDDNVKRTKTLPDEKGSSDSVAASAPVPAPVGFSLGSLFGNSDREERSVDPYGRRSSNSRNAPVVSYPSPSGSVATQQTGSKVSSGSNSPLTTAGGEPAEPLPANRPQLVLDPRRRGRGNDSPASFVASPSSTMSPSGQADNGGRAQPTPVQNNTLVRAPVARMGVAPLPAPPTAAVTAPEPTDPLLTLLTSFSASVTSMAETSVERAIARKSYEQKAAAYAWAEKKHEGQSSVPEPELVAKAEAEKKFNELNNQLTKKKASHETLVQALATAVAASTKPNNSAELEMEVAALGSKVHEQEQELKRLADQGSHLMQVVDQARPMMESISHLESQQNGLKKELDSVVKSFKLRFDSEKTAMDKKFNAHSETALAQAKSIQGLERSNDRRKDNIEVLERDVKDLSKEVKNLDQDVDTLSGKARKLGDRVEAMEKRSSDIGKEFQACSNAVQSLKGSSAAAKIERTSLKDKFNNLESDVKKVVSDIQDIRKNTKQPQGVQVDEGVAQRISNLETSISEFRESRVAADEAARRISQLEAAISQLNARVAALDSAKHSANDTPSNQQFDPSQHTADVQELKDELRNIRTDIGGIRQDFTVLQAEQEEKDGLVSAQFESLETSLQDHQQTLTESRQAFEDTLSTLDSRVTIMAQTLQDAQGNLQDSFSKLEATMAGLQQRPAQPMSPGFQQVDGRLLHQYPPPVPAQQVLASQSPQMNSHHTSPSPSPVPAALQKNVLSLIQKHNELDQRFVKQEGAVNLHAQHIRANIHAIQTLEDRYNNLTTDELVRQMANQMQSMYPLASKFQAEADRLNNLVNQLAVQQHKDRSNVSSLSMTLQQNMQMVEKAIDAVQEQAKTSLARADEVKRAVGQLEMVVQKLSEKPDAETVSKHDYDTNLTVINKQLEHLKNSTTDELDIIDRKLSELGGQSKDLVGDYKSRLESVEGRTKELFDYHSQQVERVGKLDGLLRHTASEVGIHLPLLDD</sequence>
<dbReference type="Gene3D" id="1.10.287.950">
    <property type="entry name" value="Methyl-accepting chemotaxis protein"/>
    <property type="match status" value="1"/>
</dbReference>
<keyword evidence="1" id="KW-0175">Coiled coil</keyword>
<feature type="coiled-coil region" evidence="1">
    <location>
        <begin position="808"/>
        <end position="888"/>
    </location>
</feature>
<comment type="caution">
    <text evidence="3">The sequence shown here is derived from an EMBL/GenBank/DDBJ whole genome shotgun (WGS) entry which is preliminary data.</text>
</comment>
<proteinExistence type="predicted"/>
<feature type="region of interest" description="Disordered" evidence="2">
    <location>
        <begin position="561"/>
        <end position="583"/>
    </location>
</feature>
<dbReference type="EMBL" id="JAPDRL010000029">
    <property type="protein sequence ID" value="KAJ9665380.1"/>
    <property type="molecule type" value="Genomic_DNA"/>
</dbReference>
<reference evidence="3" key="1">
    <citation type="submission" date="2022-10" db="EMBL/GenBank/DDBJ databases">
        <title>Culturing micro-colonial fungi from biological soil crusts in the Mojave desert and describing Neophaeococcomyces mojavensis, and introducing the new genera and species Taxawa tesnikishii.</title>
        <authorList>
            <person name="Kurbessoian T."/>
            <person name="Stajich J.E."/>
        </authorList>
    </citation>
    <scope>NUCLEOTIDE SEQUENCE</scope>
    <source>
        <strain evidence="3">TK_1</strain>
    </source>
</reference>
<feature type="compositionally biased region" description="Polar residues" evidence="2">
    <location>
        <begin position="715"/>
        <end position="724"/>
    </location>
</feature>
<feature type="compositionally biased region" description="Polar residues" evidence="2">
    <location>
        <begin position="87"/>
        <end position="104"/>
    </location>
</feature>
<evidence type="ECO:0000256" key="1">
    <source>
        <dbReference type="SAM" id="Coils"/>
    </source>
</evidence>
<evidence type="ECO:0000313" key="4">
    <source>
        <dbReference type="Proteomes" id="UP001172684"/>
    </source>
</evidence>
<dbReference type="Gene3D" id="1.10.287.1490">
    <property type="match status" value="1"/>
</dbReference>
<feature type="compositionally biased region" description="Basic and acidic residues" evidence="2">
    <location>
        <begin position="15"/>
        <end position="29"/>
    </location>
</feature>
<dbReference type="PANTHER" id="PTHR43941">
    <property type="entry name" value="STRUCTURAL MAINTENANCE OF CHROMOSOMES PROTEIN 2"/>
    <property type="match status" value="1"/>
</dbReference>
<feature type="compositionally biased region" description="Basic and acidic residues" evidence="2">
    <location>
        <begin position="54"/>
        <end position="65"/>
    </location>
</feature>
<feature type="coiled-coil region" evidence="1">
    <location>
        <begin position="254"/>
        <end position="322"/>
    </location>
</feature>
<protein>
    <recommendedName>
        <fullName evidence="5">Up-regulated during septation protein 1 domain-containing protein</fullName>
    </recommendedName>
</protein>
<gene>
    <name evidence="3" type="ORF">H2201_004457</name>
</gene>
<evidence type="ECO:0008006" key="5">
    <source>
        <dbReference type="Google" id="ProtNLM"/>
    </source>
</evidence>
<feature type="compositionally biased region" description="Polar residues" evidence="2">
    <location>
        <begin position="140"/>
        <end position="152"/>
    </location>
</feature>
<accession>A0ABQ9NVP3</accession>
<evidence type="ECO:0000313" key="3">
    <source>
        <dbReference type="EMBL" id="KAJ9665380.1"/>
    </source>
</evidence>
<organism evidence="3 4">
    <name type="scientific">Coniosporium apollinis</name>
    <dbReference type="NCBI Taxonomy" id="61459"/>
    <lineage>
        <taxon>Eukaryota</taxon>
        <taxon>Fungi</taxon>
        <taxon>Dikarya</taxon>
        <taxon>Ascomycota</taxon>
        <taxon>Pezizomycotina</taxon>
        <taxon>Dothideomycetes</taxon>
        <taxon>Dothideomycetes incertae sedis</taxon>
        <taxon>Coniosporium</taxon>
    </lineage>
</organism>
<evidence type="ECO:0000256" key="2">
    <source>
        <dbReference type="SAM" id="MobiDB-lite"/>
    </source>
</evidence>